<proteinExistence type="predicted"/>
<gene>
    <name evidence="1" type="ORF">BJ122_12365</name>
</gene>
<accession>A0A318TC33</accession>
<organism evidence="1 2">
    <name type="scientific">Rhodopseudomonas faecalis</name>
    <dbReference type="NCBI Taxonomy" id="99655"/>
    <lineage>
        <taxon>Bacteria</taxon>
        <taxon>Pseudomonadati</taxon>
        <taxon>Pseudomonadota</taxon>
        <taxon>Alphaproteobacteria</taxon>
        <taxon>Hyphomicrobiales</taxon>
        <taxon>Nitrobacteraceae</taxon>
        <taxon>Rhodopseudomonas</taxon>
    </lineage>
</organism>
<dbReference type="Proteomes" id="UP000248148">
    <property type="component" value="Unassembled WGS sequence"/>
</dbReference>
<evidence type="ECO:0000313" key="1">
    <source>
        <dbReference type="EMBL" id="PYF01347.1"/>
    </source>
</evidence>
<dbReference type="EMBL" id="QJTI01000023">
    <property type="protein sequence ID" value="PYF01347.1"/>
    <property type="molecule type" value="Genomic_DNA"/>
</dbReference>
<reference evidence="1 2" key="1">
    <citation type="submission" date="2018-06" db="EMBL/GenBank/DDBJ databases">
        <title>Genomic Encyclopedia of Archaeal and Bacterial Type Strains, Phase II (KMG-II): from individual species to whole genera.</title>
        <authorList>
            <person name="Goeker M."/>
        </authorList>
    </citation>
    <scope>NUCLEOTIDE SEQUENCE [LARGE SCALE GENOMIC DNA]</scope>
    <source>
        <strain evidence="1 2">JCM 11668</strain>
    </source>
</reference>
<protein>
    <submittedName>
        <fullName evidence="1">Uncharacterized protein</fullName>
    </submittedName>
</protein>
<dbReference type="AlphaFoldDB" id="A0A318TC33"/>
<keyword evidence="2" id="KW-1185">Reference proteome</keyword>
<sequence length="97" mass="11338">MVYVDGRRGDAQLIRIMIKDDDAFQIDAKGNRVLIGLSAEETEEFFRLEEIIASSCPRPQIGEVDWVMPEDERWLELYEKHESARRPFMNAGNKTRH</sequence>
<comment type="caution">
    <text evidence="1">The sequence shown here is derived from an EMBL/GenBank/DDBJ whole genome shotgun (WGS) entry which is preliminary data.</text>
</comment>
<evidence type="ECO:0000313" key="2">
    <source>
        <dbReference type="Proteomes" id="UP000248148"/>
    </source>
</evidence>
<name>A0A318TC33_9BRAD</name>